<organism evidence="4">
    <name type="scientific">Vibrio lentus</name>
    <dbReference type="NCBI Taxonomy" id="136468"/>
    <lineage>
        <taxon>Bacteria</taxon>
        <taxon>Pseudomonadati</taxon>
        <taxon>Pseudomonadota</taxon>
        <taxon>Gammaproteobacteria</taxon>
        <taxon>Vibrionales</taxon>
        <taxon>Vibrionaceae</taxon>
        <taxon>Vibrio</taxon>
    </lineage>
</organism>
<dbReference type="AlphaFoldDB" id="A0AB36XGL5"/>
<sequence>MLELRVLNGVHKGAILPLLEDTITIGSSETCDLAVYESGIEPIHLTLRFDGKACALVHQNGYVLDITNAAIDIGQILLPNSPFRIGRTWFVYTDSDEAWLDENGPTPKSDIAEQGTKVPPATAHNVKGRSRKWILASMAVLVLLFGGIMTALLPARSDELSIIEIKPSIPELDATGVMKQLSEMLEERGLKSMINVELRNEMNVAIRGRIDLTSSEVLNRMLRRFKRTFITQVRIDDQVIVTEHGLPFEVNTIVVGKTPHVVTNTQDIIFLGDEKEGYRLVDINEDRVIFDGVSRVEVAW</sequence>
<dbReference type="Gene3D" id="2.60.200.20">
    <property type="match status" value="1"/>
</dbReference>
<keyword evidence="1" id="KW-0472">Membrane</keyword>
<comment type="caution">
    <text evidence="4">The sequence shown here is derived from an EMBL/GenBank/DDBJ whole genome shotgun (WGS) entry which is preliminary data.</text>
</comment>
<evidence type="ECO:0000256" key="1">
    <source>
        <dbReference type="SAM" id="Phobius"/>
    </source>
</evidence>
<dbReference type="CDD" id="cd00060">
    <property type="entry name" value="FHA"/>
    <property type="match status" value="1"/>
</dbReference>
<evidence type="ECO:0000259" key="2">
    <source>
        <dbReference type="Pfam" id="PF16697"/>
    </source>
</evidence>
<reference evidence="4" key="2">
    <citation type="submission" date="2016-07" db="EMBL/GenBank/DDBJ databases">
        <authorList>
            <person name="Kauffman K."/>
            <person name="Arevalo P."/>
            <person name="Polz M.F."/>
        </authorList>
    </citation>
    <scope>NUCLEOTIDE SEQUENCE</scope>
    <source>
        <strain evidence="4">10N.261.52.F7</strain>
    </source>
</reference>
<protein>
    <recommendedName>
        <fullName evidence="5">EscD/YscD/HrpQ family type III secretion system inner membrane ring protein</fullName>
    </recommendedName>
</protein>
<dbReference type="InterPro" id="IPR008984">
    <property type="entry name" value="SMAD_FHA_dom_sf"/>
</dbReference>
<dbReference type="RefSeq" id="WP_102281071.1">
    <property type="nucleotide sequence ID" value="NZ_JAJGZN020000006.1"/>
</dbReference>
<keyword evidence="1" id="KW-0812">Transmembrane</keyword>
<dbReference type="Pfam" id="PF21934">
    <property type="entry name" value="Yop-YscD_ppl_3rd"/>
    <property type="match status" value="1"/>
</dbReference>
<gene>
    <name evidence="4" type="ORF">BCT99_06855</name>
</gene>
<evidence type="ECO:0000313" key="4">
    <source>
        <dbReference type="EMBL" id="PMK41920.1"/>
    </source>
</evidence>
<dbReference type="InterPro" id="IPR032030">
    <property type="entry name" value="YscD_cytoplasmic_dom"/>
</dbReference>
<evidence type="ECO:0008006" key="5">
    <source>
        <dbReference type="Google" id="ProtNLM"/>
    </source>
</evidence>
<proteinExistence type="predicted"/>
<name>A0AB36XGL5_9VIBR</name>
<feature type="transmembrane region" description="Helical" evidence="1">
    <location>
        <begin position="133"/>
        <end position="153"/>
    </location>
</feature>
<dbReference type="EMBL" id="MCXM01000046">
    <property type="protein sequence ID" value="PMK41920.1"/>
    <property type="molecule type" value="Genomic_DNA"/>
</dbReference>
<reference evidence="4" key="3">
    <citation type="journal article" date="2018" name="Nature">
        <title>A major lineage of non-tailed dsDNA viruses as unrecognized killers of marine bacteria.</title>
        <authorList>
            <person name="Kauffman K.M."/>
            <person name="Hussain F.A."/>
            <person name="Yang J."/>
            <person name="Arevalo P."/>
            <person name="Brown J.M."/>
            <person name="Chang W.K."/>
            <person name="VanInsberghe D."/>
            <person name="Elsherbini J."/>
            <person name="Sharma R.S."/>
            <person name="Cutler M.B."/>
            <person name="Kelly L."/>
            <person name="Polz M.F."/>
        </authorList>
    </citation>
    <scope>NUCLEOTIDE SEQUENCE</scope>
    <source>
        <strain evidence="4">10N.261.52.F7</strain>
    </source>
</reference>
<dbReference type="InterPro" id="IPR053946">
    <property type="entry name" value="YscD_ppl_3rd"/>
</dbReference>
<dbReference type="SUPFAM" id="SSF49879">
    <property type="entry name" value="SMAD/FHA domain"/>
    <property type="match status" value="1"/>
</dbReference>
<dbReference type="Pfam" id="PF16697">
    <property type="entry name" value="Yop-YscD_cpl"/>
    <property type="match status" value="1"/>
</dbReference>
<feature type="domain" description="YscD cytoplasmic" evidence="2">
    <location>
        <begin position="5"/>
        <end position="92"/>
    </location>
</feature>
<reference key="1">
    <citation type="submission" date="2016-07" db="EMBL/GenBank/DDBJ databases">
        <title>Nontailed viruses are major unrecognized killers of bacteria in the ocean.</title>
        <authorList>
            <person name="Kauffman K."/>
            <person name="Hussain F."/>
            <person name="Yang J."/>
            <person name="Arevalo P."/>
            <person name="Brown J."/>
            <person name="Cutler M."/>
            <person name="Kelly L."/>
            <person name="Polz M.F."/>
        </authorList>
    </citation>
    <scope>NUCLEOTIDE SEQUENCE [LARGE SCALE GENOMIC DNA]</scope>
    <source>
        <strain>10N.261.52.F7</strain>
    </source>
</reference>
<keyword evidence="1" id="KW-1133">Transmembrane helix</keyword>
<accession>A0AB36XGL5</accession>
<feature type="domain" description="YscD-like Bon-like" evidence="3">
    <location>
        <begin position="177"/>
        <end position="239"/>
    </location>
</feature>
<evidence type="ECO:0000259" key="3">
    <source>
        <dbReference type="Pfam" id="PF21934"/>
    </source>
</evidence>